<dbReference type="InterPro" id="IPR001173">
    <property type="entry name" value="Glyco_trans_2-like"/>
</dbReference>
<dbReference type="PANTHER" id="PTHR43685">
    <property type="entry name" value="GLYCOSYLTRANSFERASE"/>
    <property type="match status" value="1"/>
</dbReference>
<dbReference type="EMBL" id="QLMI01000004">
    <property type="protein sequence ID" value="RAK22540.1"/>
    <property type="molecule type" value="Genomic_DNA"/>
</dbReference>
<dbReference type="CDD" id="cd06420">
    <property type="entry name" value="GT2_Chondriotin_Pol_N"/>
    <property type="match status" value="1"/>
</dbReference>
<name>A0A327YNS3_9FLAO</name>
<gene>
    <name evidence="2" type="ORF">B0I03_10462</name>
</gene>
<keyword evidence="2" id="KW-0808">Transferase</keyword>
<dbReference type="Gene3D" id="3.90.550.10">
    <property type="entry name" value="Spore Coat Polysaccharide Biosynthesis Protein SpsA, Chain A"/>
    <property type="match status" value="1"/>
</dbReference>
<organism evidence="2 3">
    <name type="scientific">Flavobacterium aquaticum</name>
    <dbReference type="NCBI Taxonomy" id="1236486"/>
    <lineage>
        <taxon>Bacteria</taxon>
        <taxon>Pseudomonadati</taxon>
        <taxon>Bacteroidota</taxon>
        <taxon>Flavobacteriia</taxon>
        <taxon>Flavobacteriales</taxon>
        <taxon>Flavobacteriaceae</taxon>
        <taxon>Flavobacterium</taxon>
    </lineage>
</organism>
<dbReference type="OrthoDB" id="9801954at2"/>
<dbReference type="GO" id="GO:0016740">
    <property type="term" value="F:transferase activity"/>
    <property type="evidence" value="ECO:0007669"/>
    <property type="project" value="UniProtKB-KW"/>
</dbReference>
<dbReference type="AlphaFoldDB" id="A0A327YNS3"/>
<accession>A0A327YNS3</accession>
<sequence>MKLSVIITTYNSEEWLQKVLVGYSVQTEPDFEVVIADDGSSEKTKTIIASFQNQFKFPIVHIWQEDNGFQKCKILNKAILKTNSDYLLFTDGDCIPRKDFVAQHLKYQEEGYFLSGGYFKLPMETSQKISLENIQNQDCFSISWLIKNGVSKTFKLSKLTKISLFATFMNWLTPTKRTFNGHNTSCFKKDLVAVNGFNEEMQYGGLDREVGERLFNFGILSKQIRYSAVCLHLDHKRGYATAETWEKNNSIRNYNKKHNVTFIENGLSKYLSE</sequence>
<evidence type="ECO:0000313" key="3">
    <source>
        <dbReference type="Proteomes" id="UP000249620"/>
    </source>
</evidence>
<dbReference type="PANTHER" id="PTHR43685:SF3">
    <property type="entry name" value="SLR2126 PROTEIN"/>
    <property type="match status" value="1"/>
</dbReference>
<dbReference type="InterPro" id="IPR050834">
    <property type="entry name" value="Glycosyltransf_2"/>
</dbReference>
<reference evidence="2 3" key="1">
    <citation type="submission" date="2018-06" db="EMBL/GenBank/DDBJ databases">
        <title>Genomic Encyclopedia of Type Strains, Phase III (KMG-III): the genomes of soil and plant-associated and newly described type strains.</title>
        <authorList>
            <person name="Whitman W."/>
        </authorList>
    </citation>
    <scope>NUCLEOTIDE SEQUENCE [LARGE SCALE GENOMIC DNA]</scope>
    <source>
        <strain evidence="2 3">CGMCC 1.12398</strain>
    </source>
</reference>
<dbReference type="InterPro" id="IPR029044">
    <property type="entry name" value="Nucleotide-diphossugar_trans"/>
</dbReference>
<evidence type="ECO:0000313" key="2">
    <source>
        <dbReference type="EMBL" id="RAK22540.1"/>
    </source>
</evidence>
<keyword evidence="3" id="KW-1185">Reference proteome</keyword>
<feature type="domain" description="Glycosyltransferase 2-like" evidence="1">
    <location>
        <begin position="4"/>
        <end position="132"/>
    </location>
</feature>
<proteinExistence type="predicted"/>
<dbReference type="Pfam" id="PF00535">
    <property type="entry name" value="Glycos_transf_2"/>
    <property type="match status" value="1"/>
</dbReference>
<evidence type="ECO:0000259" key="1">
    <source>
        <dbReference type="Pfam" id="PF00535"/>
    </source>
</evidence>
<dbReference type="Proteomes" id="UP000249620">
    <property type="component" value="Unassembled WGS sequence"/>
</dbReference>
<comment type="caution">
    <text evidence="2">The sequence shown here is derived from an EMBL/GenBank/DDBJ whole genome shotgun (WGS) entry which is preliminary data.</text>
</comment>
<protein>
    <submittedName>
        <fullName evidence="2">Glycosyl transferase family 2</fullName>
    </submittedName>
</protein>
<dbReference type="SUPFAM" id="SSF53448">
    <property type="entry name" value="Nucleotide-diphospho-sugar transferases"/>
    <property type="match status" value="1"/>
</dbReference>
<dbReference type="RefSeq" id="WP_111566771.1">
    <property type="nucleotide sequence ID" value="NZ_QLMI01000004.1"/>
</dbReference>